<evidence type="ECO:0000313" key="1">
    <source>
        <dbReference type="EMBL" id="PKY70869.1"/>
    </source>
</evidence>
<comment type="caution">
    <text evidence="1">The sequence shown here is derived from an EMBL/GenBank/DDBJ whole genome shotgun (WGS) entry which is preliminary data.</text>
</comment>
<protein>
    <recommendedName>
        <fullName evidence="3">Calpain catalytic domain-containing protein</fullName>
    </recommendedName>
</protein>
<dbReference type="AlphaFoldDB" id="A0A2I1IIC8"/>
<dbReference type="EMBL" id="PKGO01000002">
    <property type="protein sequence ID" value="PKY70869.1"/>
    <property type="molecule type" value="Genomic_DNA"/>
</dbReference>
<name>A0A2I1IIC8_9MICO</name>
<evidence type="ECO:0000313" key="2">
    <source>
        <dbReference type="Proteomes" id="UP000242755"/>
    </source>
</evidence>
<dbReference type="Proteomes" id="UP000242755">
    <property type="component" value="Unassembled WGS sequence"/>
</dbReference>
<evidence type="ECO:0008006" key="3">
    <source>
        <dbReference type="Google" id="ProtNLM"/>
    </source>
</evidence>
<reference evidence="1 2" key="1">
    <citation type="submission" date="2017-12" db="EMBL/GenBank/DDBJ databases">
        <title>Phylogenetic diversity of female urinary microbiome.</title>
        <authorList>
            <person name="Thomas-White K."/>
            <person name="Wolfe A.J."/>
        </authorList>
    </citation>
    <scope>NUCLEOTIDE SEQUENCE [LARGE SCALE GENOMIC DNA]</scope>
    <source>
        <strain evidence="1 2">UMB0426</strain>
    </source>
</reference>
<dbReference type="InterPro" id="IPR038765">
    <property type="entry name" value="Papain-like_cys_pep_sf"/>
</dbReference>
<organism evidence="1 2">
    <name type="scientific">Brevibacterium ravenspurgense</name>
    <dbReference type="NCBI Taxonomy" id="479117"/>
    <lineage>
        <taxon>Bacteria</taxon>
        <taxon>Bacillati</taxon>
        <taxon>Actinomycetota</taxon>
        <taxon>Actinomycetes</taxon>
        <taxon>Micrococcales</taxon>
        <taxon>Brevibacteriaceae</taxon>
        <taxon>Brevibacterium</taxon>
    </lineage>
</organism>
<dbReference type="SUPFAM" id="SSF54001">
    <property type="entry name" value="Cysteine proteinases"/>
    <property type="match status" value="1"/>
</dbReference>
<gene>
    <name evidence="1" type="ORF">CYJ40_02075</name>
</gene>
<accession>A0A2I1IIC8</accession>
<proteinExistence type="predicted"/>
<sequence>MGAEMPTAHKPIVYPTANMLDFPTDVTQCADIRQGPLGTCWLIAPLIAAEVAAPGFCERTVVHRTATRAVVDVGTSPITTDIPAHARDRSGSRAGKVNSATLVEAAAQTVLGSRLEGHLPFRGFQFLFGSPGIAIPALPGLAEFALRTAVRGLESGRPVVAATLPKRSSFDLSDTRDGIPVRITPNHVYAVVGHTAGKRSKTSAYSPKLLLRNPVLTVRTDIDADALQLSAHQLTEATMTVFIGPKLRQPR</sequence>